<organism evidence="1 2">
    <name type="scientific">Mobilitalea sibirica</name>
    <dbReference type="NCBI Taxonomy" id="1462919"/>
    <lineage>
        <taxon>Bacteria</taxon>
        <taxon>Bacillati</taxon>
        <taxon>Bacillota</taxon>
        <taxon>Clostridia</taxon>
        <taxon>Lachnospirales</taxon>
        <taxon>Lachnospiraceae</taxon>
        <taxon>Mobilitalea</taxon>
    </lineage>
</organism>
<dbReference type="InterPro" id="IPR025374">
    <property type="entry name" value="DUF4364"/>
</dbReference>
<evidence type="ECO:0000313" key="2">
    <source>
        <dbReference type="Proteomes" id="UP000623269"/>
    </source>
</evidence>
<dbReference type="InterPro" id="IPR036388">
    <property type="entry name" value="WH-like_DNA-bd_sf"/>
</dbReference>
<dbReference type="AlphaFoldDB" id="A0A8J7KSN7"/>
<comment type="caution">
    <text evidence="1">The sequence shown here is derived from an EMBL/GenBank/DDBJ whole genome shotgun (WGS) entry which is preliminary data.</text>
</comment>
<keyword evidence="2" id="KW-1185">Reference proteome</keyword>
<accession>A0A8J7KSN7</accession>
<name>A0A8J7KSN7_9FIRM</name>
<sequence length="177" mass="20701">MQSDTFMLYKLMILYILSRVNFPLTNAQLTAFILEKEYTNYFNIQRAISELIDDAFISAKTIRNSSLYRITESGMETLLFFDNMISSGIKEDIEKYLLENKYELQEEVSTSADFYQVKKGEFAAHMSVIERETPIIDLTLIVPTEEEAERLCNNWRDKSSDVYAYLMSSLLDYTDHE</sequence>
<dbReference type="Gene3D" id="1.10.10.10">
    <property type="entry name" value="Winged helix-like DNA-binding domain superfamily/Winged helix DNA-binding domain"/>
    <property type="match status" value="1"/>
</dbReference>
<proteinExistence type="predicted"/>
<evidence type="ECO:0000313" key="1">
    <source>
        <dbReference type="EMBL" id="MBH1940476.1"/>
    </source>
</evidence>
<dbReference type="Pfam" id="PF14277">
    <property type="entry name" value="DUF4364"/>
    <property type="match status" value="1"/>
</dbReference>
<dbReference type="Proteomes" id="UP000623269">
    <property type="component" value="Unassembled WGS sequence"/>
</dbReference>
<dbReference type="EMBL" id="JAEAGR010000004">
    <property type="protein sequence ID" value="MBH1940476.1"/>
    <property type="molecule type" value="Genomic_DNA"/>
</dbReference>
<gene>
    <name evidence="1" type="ORF">I5677_06135</name>
</gene>
<protein>
    <submittedName>
        <fullName evidence="1">DUF4364 family protein</fullName>
    </submittedName>
</protein>
<reference evidence="1" key="1">
    <citation type="submission" date="2020-12" db="EMBL/GenBank/DDBJ databases">
        <title>M. sibirica DSM 26468T genome.</title>
        <authorList>
            <person name="Thieme N."/>
            <person name="Rettenmaier R."/>
            <person name="Zverlov V."/>
            <person name="Liebl W."/>
        </authorList>
    </citation>
    <scope>NUCLEOTIDE SEQUENCE</scope>
    <source>
        <strain evidence="1">DSM 26468</strain>
    </source>
</reference>
<dbReference type="RefSeq" id="WP_197660695.1">
    <property type="nucleotide sequence ID" value="NZ_JAEAGR010000004.1"/>
</dbReference>